<dbReference type="AlphaFoldDB" id="A0A9J6RL66"/>
<accession>A0A9J6RL66</accession>
<organism evidence="2 3">
    <name type="scientific">Dasania phycosphaerae</name>
    <dbReference type="NCBI Taxonomy" id="2950436"/>
    <lineage>
        <taxon>Bacteria</taxon>
        <taxon>Pseudomonadati</taxon>
        <taxon>Pseudomonadota</taxon>
        <taxon>Gammaproteobacteria</taxon>
        <taxon>Cellvibrionales</taxon>
        <taxon>Spongiibacteraceae</taxon>
        <taxon>Dasania</taxon>
    </lineage>
</organism>
<feature type="transmembrane region" description="Helical" evidence="1">
    <location>
        <begin position="146"/>
        <end position="176"/>
    </location>
</feature>
<evidence type="ECO:0000256" key="1">
    <source>
        <dbReference type="SAM" id="Phobius"/>
    </source>
</evidence>
<dbReference type="RefSeq" id="WP_258331097.1">
    <property type="nucleotide sequence ID" value="NZ_JAPTGG010000004.1"/>
</dbReference>
<sequence>MDPIIGYIATGVISLTVGLLLQFLKSKPRLKYFLPGTFLFQINEPRADIRTDSLTIENFGLKTATNIEIIHKDKPDHFQFSQAIGFSESTNPDGSHITKIPSLGPKEHVNIQYLSHAKAPVLLNIRSDSGTAKQIQVRFLPVFPMWFNVGACALTLVGLGTTAYGLYTLGMIIYGIT</sequence>
<keyword evidence="3" id="KW-1185">Reference proteome</keyword>
<keyword evidence="1" id="KW-1133">Transmembrane helix</keyword>
<keyword evidence="1" id="KW-0472">Membrane</keyword>
<dbReference type="Proteomes" id="UP001069090">
    <property type="component" value="Unassembled WGS sequence"/>
</dbReference>
<comment type="caution">
    <text evidence="2">The sequence shown here is derived from an EMBL/GenBank/DDBJ whole genome shotgun (WGS) entry which is preliminary data.</text>
</comment>
<keyword evidence="1" id="KW-0812">Transmembrane</keyword>
<feature type="transmembrane region" description="Helical" evidence="1">
    <location>
        <begin position="6"/>
        <end position="24"/>
    </location>
</feature>
<dbReference type="EMBL" id="JAPTGG010000004">
    <property type="protein sequence ID" value="MCZ0864944.1"/>
    <property type="molecule type" value="Genomic_DNA"/>
</dbReference>
<reference evidence="2 3" key="1">
    <citation type="submission" date="2022-12" db="EMBL/GenBank/DDBJ databases">
        <title>Dasania phycosphaerae sp. nov., isolated from particulate material of the south coast of Korea.</title>
        <authorList>
            <person name="Jiang Y."/>
        </authorList>
    </citation>
    <scope>NUCLEOTIDE SEQUENCE [LARGE SCALE GENOMIC DNA]</scope>
    <source>
        <strain evidence="2 3">GY-19</strain>
    </source>
</reference>
<proteinExistence type="predicted"/>
<protein>
    <submittedName>
        <fullName evidence="2">Uncharacterized protein</fullName>
    </submittedName>
</protein>
<evidence type="ECO:0000313" key="2">
    <source>
        <dbReference type="EMBL" id="MCZ0864944.1"/>
    </source>
</evidence>
<evidence type="ECO:0000313" key="3">
    <source>
        <dbReference type="Proteomes" id="UP001069090"/>
    </source>
</evidence>
<gene>
    <name evidence="2" type="ORF">O0V09_07010</name>
</gene>
<name>A0A9J6RL66_9GAMM</name>